<comment type="caution">
    <text evidence="2">The sequence shown here is derived from an EMBL/GenBank/DDBJ whole genome shotgun (WGS) entry which is preliminary data.</text>
</comment>
<gene>
    <name evidence="2" type="ORF">SAMN05428983_4911</name>
</gene>
<evidence type="ECO:0000256" key="1">
    <source>
        <dbReference type="SAM" id="Phobius"/>
    </source>
</evidence>
<evidence type="ECO:0000313" key="2">
    <source>
        <dbReference type="EMBL" id="SDK41659.1"/>
    </source>
</evidence>
<name>A0A7Z7FSA9_9HYPH</name>
<keyword evidence="1" id="KW-1133">Transmembrane helix</keyword>
<dbReference type="Proteomes" id="UP000198917">
    <property type="component" value="Unassembled WGS sequence"/>
</dbReference>
<sequence length="90" mass="10095">MIMIGLSVLPFWNGISVMLIDSVALTFGLLGGLFRAFDIMPATLGVEEIAWRNKHPEEYEEEAWEAVPCGHLENIAFWAGVRSRITLFAK</sequence>
<organism evidence="2 3">
    <name type="scientific">Agrobacterium fabrum</name>
    <dbReference type="NCBI Taxonomy" id="1176649"/>
    <lineage>
        <taxon>Bacteria</taxon>
        <taxon>Pseudomonadati</taxon>
        <taxon>Pseudomonadota</taxon>
        <taxon>Alphaproteobacteria</taxon>
        <taxon>Hyphomicrobiales</taxon>
        <taxon>Rhizobiaceae</taxon>
        <taxon>Rhizobium/Agrobacterium group</taxon>
        <taxon>Agrobacterium</taxon>
        <taxon>Agrobacterium tumefaciens complex</taxon>
    </lineage>
</organism>
<accession>A0A7Z7FSA9</accession>
<dbReference type="AlphaFoldDB" id="A0A7Z7FSA9"/>
<keyword evidence="1" id="KW-0472">Membrane</keyword>
<evidence type="ECO:0000313" key="3">
    <source>
        <dbReference type="Proteomes" id="UP000198917"/>
    </source>
</evidence>
<feature type="transmembrane region" description="Helical" evidence="1">
    <location>
        <begin position="12"/>
        <end position="34"/>
    </location>
</feature>
<reference evidence="2 3" key="1">
    <citation type="submission" date="2016-10" db="EMBL/GenBank/DDBJ databases">
        <authorList>
            <person name="Varghese N."/>
            <person name="Submissions S."/>
        </authorList>
    </citation>
    <scope>NUCLEOTIDE SEQUENCE [LARGE SCALE GENOMIC DNA]</scope>
    <source>
        <strain evidence="2 3">PDC82</strain>
    </source>
</reference>
<proteinExistence type="predicted"/>
<protein>
    <submittedName>
        <fullName evidence="2">Uncharacterized protein</fullName>
    </submittedName>
</protein>
<keyword evidence="1" id="KW-0812">Transmembrane</keyword>
<dbReference type="EMBL" id="FNEW01000008">
    <property type="protein sequence ID" value="SDK41659.1"/>
    <property type="molecule type" value="Genomic_DNA"/>
</dbReference>